<feature type="transmembrane region" description="Helical" evidence="7">
    <location>
        <begin position="68"/>
        <end position="92"/>
    </location>
</feature>
<evidence type="ECO:0000256" key="1">
    <source>
        <dbReference type="ARBA" id="ARBA00004141"/>
    </source>
</evidence>
<organism evidence="8 9">
    <name type="scientific">Striga hermonthica</name>
    <name type="common">Purple witchweed</name>
    <name type="synonym">Buchnera hermonthica</name>
    <dbReference type="NCBI Taxonomy" id="68872"/>
    <lineage>
        <taxon>Eukaryota</taxon>
        <taxon>Viridiplantae</taxon>
        <taxon>Streptophyta</taxon>
        <taxon>Embryophyta</taxon>
        <taxon>Tracheophyta</taxon>
        <taxon>Spermatophyta</taxon>
        <taxon>Magnoliopsida</taxon>
        <taxon>eudicotyledons</taxon>
        <taxon>Gunneridae</taxon>
        <taxon>Pentapetalae</taxon>
        <taxon>asterids</taxon>
        <taxon>lamiids</taxon>
        <taxon>Lamiales</taxon>
        <taxon>Orobanchaceae</taxon>
        <taxon>Buchnereae</taxon>
        <taxon>Striga</taxon>
    </lineage>
</organism>
<comment type="similarity">
    <text evidence="2">Belongs to the major facilitator superfamily. Proton-dependent oligopeptide transporter (POT/PTR) (TC 2.A.17) family.</text>
</comment>
<dbReference type="SUPFAM" id="SSF103473">
    <property type="entry name" value="MFS general substrate transporter"/>
    <property type="match status" value="1"/>
</dbReference>
<feature type="transmembrane region" description="Helical" evidence="7">
    <location>
        <begin position="99"/>
        <end position="121"/>
    </location>
</feature>
<dbReference type="PANTHER" id="PTHR11654">
    <property type="entry name" value="OLIGOPEPTIDE TRANSPORTER-RELATED"/>
    <property type="match status" value="1"/>
</dbReference>
<dbReference type="InterPro" id="IPR000109">
    <property type="entry name" value="POT_fam"/>
</dbReference>
<dbReference type="OrthoDB" id="8904098at2759"/>
<dbReference type="GO" id="GO:0022857">
    <property type="term" value="F:transmembrane transporter activity"/>
    <property type="evidence" value="ECO:0007669"/>
    <property type="project" value="InterPro"/>
</dbReference>
<keyword evidence="9" id="KW-1185">Reference proteome</keyword>
<comment type="subcellular location">
    <subcellularLocation>
        <location evidence="1">Membrane</location>
        <topology evidence="1">Multi-pass membrane protein</topology>
    </subcellularLocation>
</comment>
<dbReference type="EMBL" id="CACSLK010027624">
    <property type="protein sequence ID" value="CAA0826634.1"/>
    <property type="molecule type" value="Genomic_DNA"/>
</dbReference>
<keyword evidence="3 7" id="KW-0812">Transmembrane</keyword>
<gene>
    <name evidence="8" type="ORF">SHERM_01834</name>
</gene>
<dbReference type="GO" id="GO:0016020">
    <property type="term" value="C:membrane"/>
    <property type="evidence" value="ECO:0007669"/>
    <property type="project" value="UniProtKB-SubCell"/>
</dbReference>
<evidence type="ECO:0000256" key="7">
    <source>
        <dbReference type="SAM" id="Phobius"/>
    </source>
</evidence>
<protein>
    <submittedName>
        <fullName evidence="8">Protein NRT1/ PTR FAMILY 2.8</fullName>
    </submittedName>
</protein>
<feature type="transmembrane region" description="Helical" evidence="7">
    <location>
        <begin position="144"/>
        <end position="163"/>
    </location>
</feature>
<reference evidence="8" key="1">
    <citation type="submission" date="2019-12" db="EMBL/GenBank/DDBJ databases">
        <authorList>
            <person name="Scholes J."/>
        </authorList>
    </citation>
    <scope>NUCLEOTIDE SEQUENCE</scope>
</reference>
<evidence type="ECO:0000313" key="8">
    <source>
        <dbReference type="EMBL" id="CAA0826634.1"/>
    </source>
</evidence>
<dbReference type="Pfam" id="PF00854">
    <property type="entry name" value="PTR2"/>
    <property type="match status" value="1"/>
</dbReference>
<dbReference type="InterPro" id="IPR036259">
    <property type="entry name" value="MFS_trans_sf"/>
</dbReference>
<keyword evidence="4 7" id="KW-1133">Transmembrane helix</keyword>
<dbReference type="Proteomes" id="UP001153555">
    <property type="component" value="Unassembled WGS sequence"/>
</dbReference>
<comment type="similarity">
    <text evidence="6">Belongs to the major facilitator superfamily. Phosphate:H(+) symporter (TC 2.A.1.9) family.</text>
</comment>
<proteinExistence type="inferred from homology"/>
<dbReference type="AlphaFoldDB" id="A0A9N7REV6"/>
<name>A0A9N7REV6_STRHE</name>
<comment type="caution">
    <text evidence="8">The sequence shown here is derived from an EMBL/GenBank/DDBJ whole genome shotgun (WGS) entry which is preliminary data.</text>
</comment>
<evidence type="ECO:0000256" key="6">
    <source>
        <dbReference type="ARBA" id="ARBA00044504"/>
    </source>
</evidence>
<accession>A0A9N7REV6</accession>
<evidence type="ECO:0000313" key="9">
    <source>
        <dbReference type="Proteomes" id="UP001153555"/>
    </source>
</evidence>
<evidence type="ECO:0000256" key="3">
    <source>
        <dbReference type="ARBA" id="ARBA00022692"/>
    </source>
</evidence>
<evidence type="ECO:0000256" key="5">
    <source>
        <dbReference type="ARBA" id="ARBA00023136"/>
    </source>
</evidence>
<keyword evidence="5 7" id="KW-0472">Membrane</keyword>
<sequence length="204" mass="21873">MGGEMEIGSRFPANVESQNLSPSQPKKVGGWRAIAYILGNESFEKLASMSLVANITVYLRTKYNLSGILLVNVVTIWFGTANVSSILGAVVSDALIGRFLTLLIGTLFSLTGMAAMTLTAAEPSLRPPPCSADDQPSCSRPQEWQLAFLFISLGIIALGAGGIRPCNIAFGADQVNDFLRKAWKMAARYSGPTLDSKPVVIQLY</sequence>
<dbReference type="Gene3D" id="1.20.1250.20">
    <property type="entry name" value="MFS general substrate transporter like domains"/>
    <property type="match status" value="1"/>
</dbReference>
<evidence type="ECO:0000256" key="2">
    <source>
        <dbReference type="ARBA" id="ARBA00005982"/>
    </source>
</evidence>
<evidence type="ECO:0000256" key="4">
    <source>
        <dbReference type="ARBA" id="ARBA00022989"/>
    </source>
</evidence>